<keyword evidence="10 11" id="KW-0407">Ion channel</keyword>
<keyword evidence="2 11" id="KW-0813">Transport</keyword>
<evidence type="ECO:0000313" key="13">
    <source>
        <dbReference type="Proteomes" id="UP000321570"/>
    </source>
</evidence>
<comment type="similarity">
    <text evidence="11">Belongs to the amiloride-sensitive sodium channel (TC 1.A.6) family.</text>
</comment>
<keyword evidence="3 11" id="KW-0894">Sodium channel</keyword>
<keyword evidence="4 11" id="KW-0812">Transmembrane</keyword>
<name>A0A564Z1X0_HYMDI</name>
<protein>
    <submittedName>
        <fullName evidence="12">Uncharacterized protein</fullName>
    </submittedName>
</protein>
<reference evidence="12 13" key="1">
    <citation type="submission" date="2019-07" db="EMBL/GenBank/DDBJ databases">
        <authorList>
            <person name="Jastrzebski P J."/>
            <person name="Paukszto L."/>
            <person name="Jastrzebski P J."/>
        </authorList>
    </citation>
    <scope>NUCLEOTIDE SEQUENCE [LARGE SCALE GENOMIC DNA]</scope>
    <source>
        <strain evidence="12 13">WMS-il1</strain>
    </source>
</reference>
<dbReference type="EMBL" id="CABIJS010000555">
    <property type="protein sequence ID" value="VUZ53521.1"/>
    <property type="molecule type" value="Genomic_DNA"/>
</dbReference>
<keyword evidence="13" id="KW-1185">Reference proteome</keyword>
<dbReference type="GO" id="GO:0015280">
    <property type="term" value="F:ligand-gated sodium channel activity"/>
    <property type="evidence" value="ECO:0007669"/>
    <property type="project" value="TreeGrafter"/>
</dbReference>
<evidence type="ECO:0000256" key="4">
    <source>
        <dbReference type="ARBA" id="ARBA00022692"/>
    </source>
</evidence>
<keyword evidence="6" id="KW-0915">Sodium</keyword>
<dbReference type="AlphaFoldDB" id="A0A564Z1X0"/>
<dbReference type="PANTHER" id="PTHR11690:SF248">
    <property type="entry name" value="PICKPOCKET 17, ISOFORM A"/>
    <property type="match status" value="1"/>
</dbReference>
<evidence type="ECO:0000256" key="7">
    <source>
        <dbReference type="ARBA" id="ARBA00023065"/>
    </source>
</evidence>
<dbReference type="Pfam" id="PF00858">
    <property type="entry name" value="ASC"/>
    <property type="match status" value="1"/>
</dbReference>
<evidence type="ECO:0000256" key="6">
    <source>
        <dbReference type="ARBA" id="ARBA00023053"/>
    </source>
</evidence>
<evidence type="ECO:0000313" key="12">
    <source>
        <dbReference type="EMBL" id="VUZ53521.1"/>
    </source>
</evidence>
<dbReference type="PANTHER" id="PTHR11690">
    <property type="entry name" value="AMILORIDE-SENSITIVE SODIUM CHANNEL-RELATED"/>
    <property type="match status" value="1"/>
</dbReference>
<keyword evidence="5" id="KW-1133">Transmembrane helix</keyword>
<keyword evidence="8" id="KW-0472">Membrane</keyword>
<organism evidence="12 13">
    <name type="scientific">Hymenolepis diminuta</name>
    <name type="common">Rat tapeworm</name>
    <dbReference type="NCBI Taxonomy" id="6216"/>
    <lineage>
        <taxon>Eukaryota</taxon>
        <taxon>Metazoa</taxon>
        <taxon>Spiralia</taxon>
        <taxon>Lophotrochozoa</taxon>
        <taxon>Platyhelminthes</taxon>
        <taxon>Cestoda</taxon>
        <taxon>Eucestoda</taxon>
        <taxon>Cyclophyllidea</taxon>
        <taxon>Hymenolepididae</taxon>
        <taxon>Hymenolepis</taxon>
    </lineage>
</organism>
<evidence type="ECO:0000256" key="11">
    <source>
        <dbReference type="RuleBase" id="RU000679"/>
    </source>
</evidence>
<gene>
    <name evidence="12" type="ORF">WMSIL1_LOCUS11786</name>
</gene>
<dbReference type="Proteomes" id="UP000321570">
    <property type="component" value="Unassembled WGS sequence"/>
</dbReference>
<keyword evidence="9 11" id="KW-0739">Sodium transport</keyword>
<evidence type="ECO:0000256" key="3">
    <source>
        <dbReference type="ARBA" id="ARBA00022461"/>
    </source>
</evidence>
<keyword evidence="7 11" id="KW-0406">Ion transport</keyword>
<evidence type="ECO:0000256" key="1">
    <source>
        <dbReference type="ARBA" id="ARBA00004141"/>
    </source>
</evidence>
<dbReference type="GO" id="GO:0005886">
    <property type="term" value="C:plasma membrane"/>
    <property type="evidence" value="ECO:0007669"/>
    <property type="project" value="TreeGrafter"/>
</dbReference>
<comment type="subcellular location">
    <subcellularLocation>
        <location evidence="1">Membrane</location>
        <topology evidence="1">Multi-pass membrane protein</topology>
    </subcellularLocation>
</comment>
<dbReference type="Gene3D" id="1.10.287.770">
    <property type="entry name" value="YojJ-like"/>
    <property type="match status" value="1"/>
</dbReference>
<accession>A0A564Z1X0</accession>
<dbReference type="InterPro" id="IPR001873">
    <property type="entry name" value="ENaC"/>
</dbReference>
<feature type="non-terminal residue" evidence="12">
    <location>
        <position position="224"/>
    </location>
</feature>
<evidence type="ECO:0000256" key="9">
    <source>
        <dbReference type="ARBA" id="ARBA00023201"/>
    </source>
</evidence>
<sequence length="224" mass="25875">MCAEQCGCLLYDMPVPCRLTNASFPYCQYFELPVVNISSRKGEEIRKMYFSEEAVKRFVNRMNCSSTITRNTLTTETGCQVPCIRYTYETQISTAQWPTKRFITNFATTQMKKNTKKKNQTSNLYGPNVNNEIEIFEETRFLELLRPYTEIRRMTSNGSESEALERLMRLQNVEQNFLSIIVSRPAFDIIRTEEKAVVTLTSLFSQIGGLLSIWVGITMICIVE</sequence>
<evidence type="ECO:0000256" key="2">
    <source>
        <dbReference type="ARBA" id="ARBA00022448"/>
    </source>
</evidence>
<evidence type="ECO:0000256" key="8">
    <source>
        <dbReference type="ARBA" id="ARBA00023136"/>
    </source>
</evidence>
<evidence type="ECO:0000256" key="5">
    <source>
        <dbReference type="ARBA" id="ARBA00022989"/>
    </source>
</evidence>
<proteinExistence type="inferred from homology"/>
<evidence type="ECO:0000256" key="10">
    <source>
        <dbReference type="ARBA" id="ARBA00023303"/>
    </source>
</evidence>